<dbReference type="WBParaSite" id="PEQ_0001334001-mRNA-1">
    <property type="protein sequence ID" value="PEQ_0001334001-mRNA-1"/>
    <property type="gene ID" value="PEQ_0001334001"/>
</dbReference>
<sequence>MMIDVYSGSCFVRRLLSRLRLLPFLFGRAHLSNKLF</sequence>
<accession>A0A914S3H4</accession>
<dbReference type="Proteomes" id="UP000887564">
    <property type="component" value="Unplaced"/>
</dbReference>
<keyword evidence="1" id="KW-1185">Reference proteome</keyword>
<proteinExistence type="predicted"/>
<protein>
    <submittedName>
        <fullName evidence="2">Uncharacterized protein</fullName>
    </submittedName>
</protein>
<name>A0A914S3H4_PAREQ</name>
<evidence type="ECO:0000313" key="2">
    <source>
        <dbReference type="WBParaSite" id="PEQ_0001334001-mRNA-1"/>
    </source>
</evidence>
<reference evidence="2" key="1">
    <citation type="submission" date="2022-11" db="UniProtKB">
        <authorList>
            <consortium name="WormBaseParasite"/>
        </authorList>
    </citation>
    <scope>IDENTIFICATION</scope>
</reference>
<organism evidence="1 2">
    <name type="scientific">Parascaris equorum</name>
    <name type="common">Equine roundworm</name>
    <dbReference type="NCBI Taxonomy" id="6256"/>
    <lineage>
        <taxon>Eukaryota</taxon>
        <taxon>Metazoa</taxon>
        <taxon>Ecdysozoa</taxon>
        <taxon>Nematoda</taxon>
        <taxon>Chromadorea</taxon>
        <taxon>Rhabditida</taxon>
        <taxon>Spirurina</taxon>
        <taxon>Ascaridomorpha</taxon>
        <taxon>Ascaridoidea</taxon>
        <taxon>Ascarididae</taxon>
        <taxon>Parascaris</taxon>
    </lineage>
</organism>
<evidence type="ECO:0000313" key="1">
    <source>
        <dbReference type="Proteomes" id="UP000887564"/>
    </source>
</evidence>
<dbReference type="AlphaFoldDB" id="A0A914S3H4"/>